<keyword evidence="3" id="KW-1185">Reference proteome</keyword>
<dbReference type="Proteomes" id="UP000054279">
    <property type="component" value="Unassembled WGS sequence"/>
</dbReference>
<evidence type="ECO:0000313" key="3">
    <source>
        <dbReference type="Proteomes" id="UP000054279"/>
    </source>
</evidence>
<dbReference type="HOGENOM" id="CLU_039867_1_0_1"/>
<sequence>MDNEHNTPMQVDPSTNTMSALQAFKAFKLDPSTEWVIESVPGFVAIKHKMGCSICDASASHCMAAKRSYEIRLSEKDVSHAVAEAWPELVRKTQSAKKKAEDSRAKMNELYEILDTRQVTIKNLGNQVQSLEAQLQELKSNPVRLSKNEELILKNKHLQKELDYYVGRV</sequence>
<dbReference type="EMBL" id="KN837106">
    <property type="protein sequence ID" value="KIJ46600.1"/>
    <property type="molecule type" value="Genomic_DNA"/>
</dbReference>
<evidence type="ECO:0000313" key="2">
    <source>
        <dbReference type="EMBL" id="KIJ46600.1"/>
    </source>
</evidence>
<proteinExistence type="predicted"/>
<organism evidence="2 3">
    <name type="scientific">Sphaerobolus stellatus (strain SS14)</name>
    <dbReference type="NCBI Taxonomy" id="990650"/>
    <lineage>
        <taxon>Eukaryota</taxon>
        <taxon>Fungi</taxon>
        <taxon>Dikarya</taxon>
        <taxon>Basidiomycota</taxon>
        <taxon>Agaricomycotina</taxon>
        <taxon>Agaricomycetes</taxon>
        <taxon>Phallomycetidae</taxon>
        <taxon>Geastrales</taxon>
        <taxon>Sphaerobolaceae</taxon>
        <taxon>Sphaerobolus</taxon>
    </lineage>
</organism>
<evidence type="ECO:0000256" key="1">
    <source>
        <dbReference type="SAM" id="Coils"/>
    </source>
</evidence>
<protein>
    <submittedName>
        <fullName evidence="2">Uncharacterized protein</fullName>
    </submittedName>
</protein>
<name>A0A0C9UU83_SPHS4</name>
<dbReference type="AlphaFoldDB" id="A0A0C9UU83"/>
<accession>A0A0C9UU83</accession>
<reference evidence="2 3" key="1">
    <citation type="submission" date="2014-06" db="EMBL/GenBank/DDBJ databases">
        <title>Evolutionary Origins and Diversification of the Mycorrhizal Mutualists.</title>
        <authorList>
            <consortium name="DOE Joint Genome Institute"/>
            <consortium name="Mycorrhizal Genomics Consortium"/>
            <person name="Kohler A."/>
            <person name="Kuo A."/>
            <person name="Nagy L.G."/>
            <person name="Floudas D."/>
            <person name="Copeland A."/>
            <person name="Barry K.W."/>
            <person name="Cichocki N."/>
            <person name="Veneault-Fourrey C."/>
            <person name="LaButti K."/>
            <person name="Lindquist E.A."/>
            <person name="Lipzen A."/>
            <person name="Lundell T."/>
            <person name="Morin E."/>
            <person name="Murat C."/>
            <person name="Riley R."/>
            <person name="Ohm R."/>
            <person name="Sun H."/>
            <person name="Tunlid A."/>
            <person name="Henrissat B."/>
            <person name="Grigoriev I.V."/>
            <person name="Hibbett D.S."/>
            <person name="Martin F."/>
        </authorList>
    </citation>
    <scope>NUCLEOTIDE SEQUENCE [LARGE SCALE GENOMIC DNA]</scope>
    <source>
        <strain evidence="2 3">SS14</strain>
    </source>
</reference>
<feature type="coiled-coil region" evidence="1">
    <location>
        <begin position="114"/>
        <end position="141"/>
    </location>
</feature>
<keyword evidence="1" id="KW-0175">Coiled coil</keyword>
<gene>
    <name evidence="2" type="ORF">M422DRAFT_249751</name>
</gene>